<feature type="region of interest" description="Disordered" evidence="1">
    <location>
        <begin position="402"/>
        <end position="448"/>
    </location>
</feature>
<feature type="compositionally biased region" description="Low complexity" evidence="1">
    <location>
        <begin position="413"/>
        <end position="425"/>
    </location>
</feature>
<dbReference type="OrthoDB" id="6279701at2759"/>
<dbReference type="AlphaFoldDB" id="A0A0R3X537"/>
<keyword evidence="3" id="KW-1185">Reference proteome</keyword>
<feature type="region of interest" description="Disordered" evidence="1">
    <location>
        <begin position="197"/>
        <end position="245"/>
    </location>
</feature>
<feature type="compositionally biased region" description="Basic and acidic residues" evidence="1">
    <location>
        <begin position="232"/>
        <end position="242"/>
    </location>
</feature>
<feature type="compositionally biased region" description="Polar residues" evidence="1">
    <location>
        <begin position="403"/>
        <end position="412"/>
    </location>
</feature>
<feature type="compositionally biased region" description="Basic residues" evidence="1">
    <location>
        <begin position="110"/>
        <end position="125"/>
    </location>
</feature>
<dbReference type="EMBL" id="UYWX01020529">
    <property type="protein sequence ID" value="VDM33122.1"/>
    <property type="molecule type" value="Genomic_DNA"/>
</dbReference>
<feature type="region of interest" description="Disordered" evidence="1">
    <location>
        <begin position="261"/>
        <end position="280"/>
    </location>
</feature>
<evidence type="ECO:0000256" key="1">
    <source>
        <dbReference type="SAM" id="MobiDB-lite"/>
    </source>
</evidence>
<feature type="compositionally biased region" description="Basic and acidic residues" evidence="1">
    <location>
        <begin position="427"/>
        <end position="448"/>
    </location>
</feature>
<protein>
    <submittedName>
        <fullName evidence="4">FH2 domain-containing protein</fullName>
    </submittedName>
</protein>
<evidence type="ECO:0000313" key="3">
    <source>
        <dbReference type="Proteomes" id="UP000274429"/>
    </source>
</evidence>
<sequence length="525" mass="58548">MELPVWPKPDGRNRVVTTSWLCPSHWHATNLCAEVIHQRLWHLSELKKEAGTYTLDESPFEARICRAFELSRWLAKHYPSKSSRWTPTRLVGANSGGGDVSEGGDEKTPRTRRRDARRAAHRSQKGSRLTQEDAVETGGDSAHWSASQIANQFLHITGTEAKQISEMIESWRLTDRQRLLDTALSLSELSAFSGIENTRKYSLPPPPPPPPPLPPPPRPPETYRLHSQSRAQTEEPRRETIESSKGSSVRFLGFWKRLEAKKKPQQQGEGRVQEELGNGESKLQQVATTAAALEEERELLEVAAELKWLISEGSRQLTELCREEQRLTGRLPVECIPECKAGHSAGPLTVITRSITCHSPISFPTDSSITPRSAISAAAVPRKFSDTTVSVKESWSLKRLPPTATNRFDSARSTTISSTMSTSSMSKHREQHDGPHRQIHPHTNDQKSKVGSYVHLPLQISDGRGVYETGNWPSEMQTDSRQVQSRRGAIVLPEACRQSSEPPTVAKAGDNNFLLLELRSGMPCV</sequence>
<organism evidence="4">
    <name type="scientific">Hydatigena taeniaeformis</name>
    <name type="common">Feline tapeworm</name>
    <name type="synonym">Taenia taeniaeformis</name>
    <dbReference type="NCBI Taxonomy" id="6205"/>
    <lineage>
        <taxon>Eukaryota</taxon>
        <taxon>Metazoa</taxon>
        <taxon>Spiralia</taxon>
        <taxon>Lophotrochozoa</taxon>
        <taxon>Platyhelminthes</taxon>
        <taxon>Cestoda</taxon>
        <taxon>Eucestoda</taxon>
        <taxon>Cyclophyllidea</taxon>
        <taxon>Taeniidae</taxon>
        <taxon>Hydatigera</taxon>
    </lineage>
</organism>
<feature type="region of interest" description="Disordered" evidence="1">
    <location>
        <begin position="82"/>
        <end position="143"/>
    </location>
</feature>
<proteinExistence type="predicted"/>
<dbReference type="Proteomes" id="UP000274429">
    <property type="component" value="Unassembled WGS sequence"/>
</dbReference>
<reference evidence="2 3" key="2">
    <citation type="submission" date="2018-11" db="EMBL/GenBank/DDBJ databases">
        <authorList>
            <consortium name="Pathogen Informatics"/>
        </authorList>
    </citation>
    <scope>NUCLEOTIDE SEQUENCE [LARGE SCALE GENOMIC DNA]</scope>
</reference>
<accession>A0A0R3X537</accession>
<name>A0A0R3X537_HYDTA</name>
<evidence type="ECO:0000313" key="4">
    <source>
        <dbReference type="WBParaSite" id="TTAC_0000856101-mRNA-1"/>
    </source>
</evidence>
<feature type="compositionally biased region" description="Pro residues" evidence="1">
    <location>
        <begin position="203"/>
        <end position="220"/>
    </location>
</feature>
<reference evidence="4" key="1">
    <citation type="submission" date="2017-02" db="UniProtKB">
        <authorList>
            <consortium name="WormBaseParasite"/>
        </authorList>
    </citation>
    <scope>IDENTIFICATION</scope>
</reference>
<dbReference type="WBParaSite" id="TTAC_0000856101-mRNA-1">
    <property type="protein sequence ID" value="TTAC_0000856101-mRNA-1"/>
    <property type="gene ID" value="TTAC_0000856101"/>
</dbReference>
<evidence type="ECO:0000313" key="2">
    <source>
        <dbReference type="EMBL" id="VDM33122.1"/>
    </source>
</evidence>
<gene>
    <name evidence="2" type="ORF">TTAC_LOCUS8546</name>
</gene>
<dbReference type="STRING" id="6205.A0A0R3X537"/>